<dbReference type="SMART" id="SM00729">
    <property type="entry name" value="Elp3"/>
    <property type="match status" value="1"/>
</dbReference>
<dbReference type="Pfam" id="PF04055">
    <property type="entry name" value="Radical_SAM"/>
    <property type="match status" value="1"/>
</dbReference>
<evidence type="ECO:0000256" key="5">
    <source>
        <dbReference type="ARBA" id="ARBA00023014"/>
    </source>
</evidence>
<comment type="caution">
    <text evidence="7">The sequence shown here is derived from an EMBL/GenBank/DDBJ whole genome shotgun (WGS) entry which is preliminary data.</text>
</comment>
<dbReference type="PANTHER" id="PTHR13932:SF5">
    <property type="entry name" value="RADICAL S-ADENOSYL METHIONINE DOMAIN-CONTAINING PROTEIN 1, MITOCHONDRIAL"/>
    <property type="match status" value="1"/>
</dbReference>
<dbReference type="InterPro" id="IPR034505">
    <property type="entry name" value="Coproporphyrinogen-III_oxidase"/>
</dbReference>
<evidence type="ECO:0000313" key="7">
    <source>
        <dbReference type="EMBL" id="MDG5755578.1"/>
    </source>
</evidence>
<sequence>MKLLKDGFMKFDYRLPIYNWFFPLGYQPLSSEKKHLIEKSNFDIYNVAGENSKFRALYFHIPYCEKICTFCPFSREINTNDKEHEEYVEALIKEIRIKSKYKNIGETPVHSIFFGGGTPSILKPELIRKIGNALKECFDLSELKEFNYECHLTTITEDRLQALKDIGVTHARMGVQTFNPLYRKFFNLIENIDLIFEKVGLLNKYFSTVSVDMLYGMHGQQIDDFIKDLHHIVQLNTSNIDVYPINNVVTQAKLGRELRENNMEATTGFTKAQMNVLLRNYMRHNGYHPHNGHGYVKAPKKVLEDNPVVTDIYRFQYHEAHYGYKNHDIIGFGSGAYSITDGYVIGNNNITKKYVKDLLENNHLDMKIGEFAPVICENKGISFHLPYHGEAEKAKINFDLVRPEVLSRLEEVILEGLVIDDGTHYRLTELGWNWYGNLLFYLSPDSEQQVILKHIDRGSKVKNRFVEDCNINFDFDLTRELVYT</sequence>
<dbReference type="EMBL" id="JARULN010000035">
    <property type="protein sequence ID" value="MDG5755578.1"/>
    <property type="molecule type" value="Genomic_DNA"/>
</dbReference>
<evidence type="ECO:0000256" key="1">
    <source>
        <dbReference type="ARBA" id="ARBA00017228"/>
    </source>
</evidence>
<dbReference type="SFLD" id="SFLDS00029">
    <property type="entry name" value="Radical_SAM"/>
    <property type="match status" value="1"/>
</dbReference>
<evidence type="ECO:0000313" key="8">
    <source>
        <dbReference type="Proteomes" id="UP001218246"/>
    </source>
</evidence>
<dbReference type="CDD" id="cd01335">
    <property type="entry name" value="Radical_SAM"/>
    <property type="match status" value="1"/>
</dbReference>
<dbReference type="InterPro" id="IPR058240">
    <property type="entry name" value="rSAM_sf"/>
</dbReference>
<organism evidence="7 8">
    <name type="scientific">Ectobacillus antri</name>
    <dbReference type="NCBI Taxonomy" id="2486280"/>
    <lineage>
        <taxon>Bacteria</taxon>
        <taxon>Bacillati</taxon>
        <taxon>Bacillota</taxon>
        <taxon>Bacilli</taxon>
        <taxon>Bacillales</taxon>
        <taxon>Bacillaceae</taxon>
        <taxon>Ectobacillus</taxon>
    </lineage>
</organism>
<keyword evidence="8" id="KW-1185">Reference proteome</keyword>
<dbReference type="Gene3D" id="3.20.20.70">
    <property type="entry name" value="Aldolase class I"/>
    <property type="match status" value="1"/>
</dbReference>
<protein>
    <recommendedName>
        <fullName evidence="1">Heme chaperone HemW</fullName>
    </recommendedName>
</protein>
<keyword evidence="3" id="KW-0479">Metal-binding</keyword>
<evidence type="ECO:0000256" key="3">
    <source>
        <dbReference type="ARBA" id="ARBA00022723"/>
    </source>
</evidence>
<evidence type="ECO:0000256" key="4">
    <source>
        <dbReference type="ARBA" id="ARBA00023004"/>
    </source>
</evidence>
<dbReference type="InterPro" id="IPR006638">
    <property type="entry name" value="Elp3/MiaA/NifB-like_rSAM"/>
</dbReference>
<gene>
    <name evidence="7" type="ORF">P6P90_16930</name>
</gene>
<dbReference type="PROSITE" id="PS51918">
    <property type="entry name" value="RADICAL_SAM"/>
    <property type="match status" value="1"/>
</dbReference>
<dbReference type="Proteomes" id="UP001218246">
    <property type="component" value="Unassembled WGS sequence"/>
</dbReference>
<reference evidence="7 8" key="1">
    <citation type="submission" date="2023-04" db="EMBL/GenBank/DDBJ databases">
        <title>Ectobacillus antri isolated from activated sludge.</title>
        <authorList>
            <person name="Yan P."/>
            <person name="Liu X."/>
        </authorList>
    </citation>
    <scope>NUCLEOTIDE SEQUENCE [LARGE SCALE GENOMIC DNA]</scope>
    <source>
        <strain evidence="7 8">C18H</strain>
    </source>
</reference>
<evidence type="ECO:0000256" key="2">
    <source>
        <dbReference type="ARBA" id="ARBA00022691"/>
    </source>
</evidence>
<feature type="domain" description="Radical SAM core" evidence="6">
    <location>
        <begin position="49"/>
        <end position="288"/>
    </location>
</feature>
<proteinExistence type="predicted"/>
<evidence type="ECO:0000259" key="6">
    <source>
        <dbReference type="PROSITE" id="PS51918"/>
    </source>
</evidence>
<dbReference type="SFLD" id="SFLDG01065">
    <property type="entry name" value="anaerobic_coproporphyrinogen-I"/>
    <property type="match status" value="1"/>
</dbReference>
<dbReference type="InterPro" id="IPR007197">
    <property type="entry name" value="rSAM"/>
</dbReference>
<name>A0ABT6H8I7_9BACI</name>
<keyword evidence="5" id="KW-0411">Iron-sulfur</keyword>
<accession>A0ABT6H8I7</accession>
<dbReference type="PANTHER" id="PTHR13932">
    <property type="entry name" value="COPROPORPHYRINIGEN III OXIDASE"/>
    <property type="match status" value="1"/>
</dbReference>
<keyword evidence="4" id="KW-0408">Iron</keyword>
<keyword evidence="2" id="KW-0949">S-adenosyl-L-methionine</keyword>
<dbReference type="RefSeq" id="WP_278018713.1">
    <property type="nucleotide sequence ID" value="NZ_JARRRY010000035.1"/>
</dbReference>
<dbReference type="SUPFAM" id="SSF102114">
    <property type="entry name" value="Radical SAM enzymes"/>
    <property type="match status" value="1"/>
</dbReference>
<dbReference type="InterPro" id="IPR013785">
    <property type="entry name" value="Aldolase_TIM"/>
</dbReference>